<dbReference type="PANTHER" id="PTHR10663">
    <property type="entry name" value="GUANYL-NUCLEOTIDE EXCHANGE FACTOR"/>
    <property type="match status" value="1"/>
</dbReference>
<accession>I2CS41</accession>
<dbReference type="SUPFAM" id="SSF48425">
    <property type="entry name" value="Sec7 domain"/>
    <property type="match status" value="1"/>
</dbReference>
<dbReference type="GO" id="GO:0012505">
    <property type="term" value="C:endomembrane system"/>
    <property type="evidence" value="ECO:0007669"/>
    <property type="project" value="UniProtKB-ARBA"/>
</dbReference>
<reference evidence="2" key="1">
    <citation type="journal article" date="2012" name="Bioengineered">
        <title>Additional insights into the genome of the oleaginous model alga Nannochloropsis gaditana.</title>
        <authorList>
            <person name="Jinkerson R.E."/>
            <person name="Radakovits R."/>
            <person name="Posewitz M.C."/>
        </authorList>
    </citation>
    <scope>NUCLEOTIDE SEQUENCE</scope>
    <source>
        <strain evidence="2">CCMP526</strain>
    </source>
</reference>
<dbReference type="GO" id="GO:0005085">
    <property type="term" value="F:guanyl-nucleotide exchange factor activity"/>
    <property type="evidence" value="ECO:0007669"/>
    <property type="project" value="InterPro"/>
</dbReference>
<dbReference type="AlphaFoldDB" id="I2CS41"/>
<dbReference type="InterPro" id="IPR023394">
    <property type="entry name" value="Sec7_C_sf"/>
</dbReference>
<gene>
    <name evidence="2" type="ORF">NGATSA_3045900</name>
</gene>
<name>I2CS41_NANGC</name>
<proteinExistence type="evidence at transcript level"/>
<dbReference type="PROSITE" id="PS50190">
    <property type="entry name" value="SEC7"/>
    <property type="match status" value="1"/>
</dbReference>
<protein>
    <recommendedName>
        <fullName evidence="1">SEC7 domain-containing protein</fullName>
    </recommendedName>
</protein>
<dbReference type="GO" id="GO:0032012">
    <property type="term" value="P:regulation of ARF protein signal transduction"/>
    <property type="evidence" value="ECO:0007669"/>
    <property type="project" value="InterPro"/>
</dbReference>
<dbReference type="PANTHER" id="PTHR10663:SF388">
    <property type="entry name" value="GOLGI-SPECIFIC BREFELDIN A-RESISTANCE GUANINE NUCLEOTIDE EXCHANGE FACTOR 1"/>
    <property type="match status" value="1"/>
</dbReference>
<sequence length="99" mass="11513">MLNTDLHNRNIRAEKRMSLSDFYRNNKNYGKDISKGKDLPLDFLETIYRSIREHPILSFDASPEGEMTADRWRALLKEADEDEDYALMVLHGPGREGGR</sequence>
<dbReference type="GO" id="GO:0005737">
    <property type="term" value="C:cytoplasm"/>
    <property type="evidence" value="ECO:0007669"/>
    <property type="project" value="UniProtKB-ARBA"/>
</dbReference>
<feature type="domain" description="SEC7" evidence="1">
    <location>
        <begin position="1"/>
        <end position="54"/>
    </location>
</feature>
<dbReference type="InterPro" id="IPR035999">
    <property type="entry name" value="Sec7_dom_sf"/>
</dbReference>
<evidence type="ECO:0000259" key="1">
    <source>
        <dbReference type="PROSITE" id="PS50190"/>
    </source>
</evidence>
<dbReference type="Gene3D" id="1.10.1000.11">
    <property type="entry name" value="Arf Nucleotide-binding Site Opener,domain 2"/>
    <property type="match status" value="1"/>
</dbReference>
<dbReference type="Pfam" id="PF01369">
    <property type="entry name" value="Sec7"/>
    <property type="match status" value="1"/>
</dbReference>
<dbReference type="GO" id="GO:0016192">
    <property type="term" value="P:vesicle-mediated transport"/>
    <property type="evidence" value="ECO:0007669"/>
    <property type="project" value="UniProtKB-ARBA"/>
</dbReference>
<dbReference type="EMBL" id="JU980661">
    <property type="protein sequence ID" value="AFJ69724.1"/>
    <property type="molecule type" value="mRNA"/>
</dbReference>
<reference evidence="2" key="2">
    <citation type="journal article" date="2012" name="Nat. Commun.">
        <title>Draft genome sequence and genetic transformation of the oleaginous alga Nannochloropis gaditana.</title>
        <authorList>
            <person name="Radakovits R."/>
            <person name="Jinkerson R.E."/>
            <person name="Fuerstenberg S.I."/>
            <person name="Tae H."/>
            <person name="Settlage R.E."/>
            <person name="Boore J.L."/>
            <person name="Posewitz M.C."/>
        </authorList>
    </citation>
    <scope>NUCLEOTIDE SEQUENCE</scope>
    <source>
        <strain evidence="2">CCMP526</strain>
    </source>
</reference>
<organism evidence="2">
    <name type="scientific">Nannochloropsis gaditana (strain CCMP526)</name>
    <name type="common">Green microalga</name>
    <name type="synonym">Microchloropsis gaditana</name>
    <dbReference type="NCBI Taxonomy" id="1093141"/>
    <lineage>
        <taxon>Eukaryota</taxon>
        <taxon>Sar</taxon>
        <taxon>Stramenopiles</taxon>
        <taxon>Ochrophyta</taxon>
        <taxon>Eustigmatophyceae</taxon>
        <taxon>Eustigmatales</taxon>
        <taxon>Monodopsidaceae</taxon>
        <taxon>Nannochloropsis</taxon>
    </lineage>
</organism>
<dbReference type="InterPro" id="IPR000904">
    <property type="entry name" value="Sec7_dom"/>
</dbReference>
<evidence type="ECO:0000313" key="2">
    <source>
        <dbReference type="EMBL" id="AFJ69724.1"/>
    </source>
</evidence>
<feature type="non-terminal residue" evidence="2">
    <location>
        <position position="99"/>
    </location>
</feature>